<dbReference type="Pfam" id="PF01047">
    <property type="entry name" value="MarR"/>
    <property type="match status" value="1"/>
</dbReference>
<dbReference type="InterPro" id="IPR023187">
    <property type="entry name" value="Tscrpt_reg_MarR-type_CS"/>
</dbReference>
<dbReference type="PANTHER" id="PTHR42756">
    <property type="entry name" value="TRANSCRIPTIONAL REGULATOR, MARR"/>
    <property type="match status" value="1"/>
</dbReference>
<evidence type="ECO:0000256" key="1">
    <source>
        <dbReference type="ARBA" id="ARBA00023015"/>
    </source>
</evidence>
<dbReference type="GO" id="GO:0003700">
    <property type="term" value="F:DNA-binding transcription factor activity"/>
    <property type="evidence" value="ECO:0007669"/>
    <property type="project" value="InterPro"/>
</dbReference>
<proteinExistence type="predicted"/>
<dbReference type="PROSITE" id="PS01117">
    <property type="entry name" value="HTH_MARR_1"/>
    <property type="match status" value="1"/>
</dbReference>
<dbReference type="RefSeq" id="WP_203911713.1">
    <property type="nucleotide sequence ID" value="NZ_BONY01000042.1"/>
</dbReference>
<dbReference type="SUPFAM" id="SSF46785">
    <property type="entry name" value="Winged helix' DNA-binding domain"/>
    <property type="match status" value="1"/>
</dbReference>
<evidence type="ECO:0000259" key="4">
    <source>
        <dbReference type="PROSITE" id="PS50995"/>
    </source>
</evidence>
<keyword evidence="3" id="KW-0804">Transcription</keyword>
<reference evidence="5" key="1">
    <citation type="submission" date="2021-01" db="EMBL/GenBank/DDBJ databases">
        <title>Whole genome shotgun sequence of Rhizocola hellebori NBRC 109834.</title>
        <authorList>
            <person name="Komaki H."/>
            <person name="Tamura T."/>
        </authorList>
    </citation>
    <scope>NUCLEOTIDE SEQUENCE</scope>
    <source>
        <strain evidence="5">NBRC 109834</strain>
    </source>
</reference>
<keyword evidence="1" id="KW-0805">Transcription regulation</keyword>
<dbReference type="InterPro" id="IPR000835">
    <property type="entry name" value="HTH_MarR-typ"/>
</dbReference>
<evidence type="ECO:0000256" key="2">
    <source>
        <dbReference type="ARBA" id="ARBA00023125"/>
    </source>
</evidence>
<comment type="caution">
    <text evidence="5">The sequence shown here is derived from an EMBL/GenBank/DDBJ whole genome shotgun (WGS) entry which is preliminary data.</text>
</comment>
<gene>
    <name evidence="5" type="ORF">Rhe02_60090</name>
</gene>
<evidence type="ECO:0000313" key="6">
    <source>
        <dbReference type="Proteomes" id="UP000612899"/>
    </source>
</evidence>
<dbReference type="EMBL" id="BONY01000042">
    <property type="protein sequence ID" value="GIH07942.1"/>
    <property type="molecule type" value="Genomic_DNA"/>
</dbReference>
<dbReference type="Gene3D" id="1.10.10.10">
    <property type="entry name" value="Winged helix-like DNA-binding domain superfamily/Winged helix DNA-binding domain"/>
    <property type="match status" value="1"/>
</dbReference>
<dbReference type="GO" id="GO:0003677">
    <property type="term" value="F:DNA binding"/>
    <property type="evidence" value="ECO:0007669"/>
    <property type="project" value="UniProtKB-KW"/>
</dbReference>
<dbReference type="Proteomes" id="UP000612899">
    <property type="component" value="Unassembled WGS sequence"/>
</dbReference>
<dbReference type="PROSITE" id="PS50995">
    <property type="entry name" value="HTH_MARR_2"/>
    <property type="match status" value="1"/>
</dbReference>
<sequence length="148" mass="16611">MTSREALVARIMEGQRRFQEAMARDRAHPFFSANLTMSQLKILFALRLNGACGGQELAQTMGVSLATMTGIIDRLVASDHVSRREDPKDRRVRLIELTPQAVKLTDEMIIQGEEFQRQLLSRLTLDELGVIADATDIMQRALAEDQSP</sequence>
<dbReference type="InterPro" id="IPR036390">
    <property type="entry name" value="WH_DNA-bd_sf"/>
</dbReference>
<dbReference type="SMART" id="SM00347">
    <property type="entry name" value="HTH_MARR"/>
    <property type="match status" value="1"/>
</dbReference>
<dbReference type="InterPro" id="IPR036388">
    <property type="entry name" value="WH-like_DNA-bd_sf"/>
</dbReference>
<dbReference type="AlphaFoldDB" id="A0A8J3QE37"/>
<feature type="domain" description="HTH marR-type" evidence="4">
    <location>
        <begin position="4"/>
        <end position="143"/>
    </location>
</feature>
<organism evidence="5 6">
    <name type="scientific">Rhizocola hellebori</name>
    <dbReference type="NCBI Taxonomy" id="1392758"/>
    <lineage>
        <taxon>Bacteria</taxon>
        <taxon>Bacillati</taxon>
        <taxon>Actinomycetota</taxon>
        <taxon>Actinomycetes</taxon>
        <taxon>Micromonosporales</taxon>
        <taxon>Micromonosporaceae</taxon>
        <taxon>Rhizocola</taxon>
    </lineage>
</organism>
<keyword evidence="6" id="KW-1185">Reference proteome</keyword>
<dbReference type="PANTHER" id="PTHR42756:SF1">
    <property type="entry name" value="TRANSCRIPTIONAL REPRESSOR OF EMRAB OPERON"/>
    <property type="match status" value="1"/>
</dbReference>
<evidence type="ECO:0000313" key="5">
    <source>
        <dbReference type="EMBL" id="GIH07942.1"/>
    </source>
</evidence>
<dbReference type="PRINTS" id="PR00598">
    <property type="entry name" value="HTHMARR"/>
</dbReference>
<evidence type="ECO:0000256" key="3">
    <source>
        <dbReference type="ARBA" id="ARBA00023163"/>
    </source>
</evidence>
<accession>A0A8J3QE37</accession>
<name>A0A8J3QE37_9ACTN</name>
<keyword evidence="2" id="KW-0238">DNA-binding</keyword>
<protein>
    <recommendedName>
        <fullName evidence="4">HTH marR-type domain-containing protein</fullName>
    </recommendedName>
</protein>